<dbReference type="GO" id="GO:0003677">
    <property type="term" value="F:DNA binding"/>
    <property type="evidence" value="ECO:0007669"/>
    <property type="project" value="UniProtKB-KW"/>
</dbReference>
<dbReference type="EMBL" id="JACJLV010000022">
    <property type="protein sequence ID" value="MBM6826994.1"/>
    <property type="molecule type" value="Genomic_DNA"/>
</dbReference>
<name>A0A938X3S9_9CLOT</name>
<gene>
    <name evidence="4" type="ORF">H6A13_07770</name>
</gene>
<reference evidence="4" key="2">
    <citation type="journal article" date="2021" name="Sci. Rep.">
        <title>The distribution of antibiotic resistance genes in chicken gut microbiota commensals.</title>
        <authorList>
            <person name="Juricova H."/>
            <person name="Matiasovicova J."/>
            <person name="Kubasova T."/>
            <person name="Cejkova D."/>
            <person name="Rychlik I."/>
        </authorList>
    </citation>
    <scope>NUCLEOTIDE SEQUENCE</scope>
    <source>
        <strain evidence="4">An420c</strain>
    </source>
</reference>
<evidence type="ECO:0000256" key="1">
    <source>
        <dbReference type="ARBA" id="ARBA00023015"/>
    </source>
</evidence>
<dbReference type="AlphaFoldDB" id="A0A938X3S9"/>
<evidence type="ECO:0000256" key="2">
    <source>
        <dbReference type="ARBA" id="ARBA00023125"/>
    </source>
</evidence>
<accession>A0A938X3S9</accession>
<dbReference type="Proteomes" id="UP000713880">
    <property type="component" value="Unassembled WGS sequence"/>
</dbReference>
<dbReference type="PANTHER" id="PTHR42756">
    <property type="entry name" value="TRANSCRIPTIONAL REGULATOR, MARR"/>
    <property type="match status" value="1"/>
</dbReference>
<dbReference type="GO" id="GO:0003700">
    <property type="term" value="F:DNA-binding transcription factor activity"/>
    <property type="evidence" value="ECO:0007669"/>
    <property type="project" value="InterPro"/>
</dbReference>
<reference evidence="4" key="1">
    <citation type="submission" date="2020-08" db="EMBL/GenBank/DDBJ databases">
        <authorList>
            <person name="Cejkova D."/>
            <person name="Kubasova T."/>
            <person name="Jahodarova E."/>
            <person name="Rychlik I."/>
        </authorList>
    </citation>
    <scope>NUCLEOTIDE SEQUENCE</scope>
    <source>
        <strain evidence="4">An420c</strain>
    </source>
</reference>
<proteinExistence type="predicted"/>
<dbReference type="Pfam" id="PF12802">
    <property type="entry name" value="MarR_2"/>
    <property type="match status" value="1"/>
</dbReference>
<dbReference type="InterPro" id="IPR000835">
    <property type="entry name" value="HTH_MarR-typ"/>
</dbReference>
<dbReference type="PROSITE" id="PS50995">
    <property type="entry name" value="HTH_MARR_2"/>
    <property type="match status" value="1"/>
</dbReference>
<dbReference type="InterPro" id="IPR036390">
    <property type="entry name" value="WH_DNA-bd_sf"/>
</dbReference>
<dbReference type="RefSeq" id="WP_204909037.1">
    <property type="nucleotide sequence ID" value="NZ_JACJLV010000022.1"/>
</dbReference>
<evidence type="ECO:0000313" key="5">
    <source>
        <dbReference type="Proteomes" id="UP000713880"/>
    </source>
</evidence>
<dbReference type="InterPro" id="IPR036388">
    <property type="entry name" value="WH-like_DNA-bd_sf"/>
</dbReference>
<keyword evidence="1" id="KW-0805">Transcription regulation</keyword>
<keyword evidence="2" id="KW-0238">DNA-binding</keyword>
<organism evidence="4 5">
    <name type="scientific">Mordavella massiliensis</name>
    <dbReference type="NCBI Taxonomy" id="1871024"/>
    <lineage>
        <taxon>Bacteria</taxon>
        <taxon>Bacillati</taxon>
        <taxon>Bacillota</taxon>
        <taxon>Clostridia</taxon>
        <taxon>Eubacteriales</taxon>
        <taxon>Clostridiaceae</taxon>
        <taxon>Mordavella</taxon>
    </lineage>
</organism>
<dbReference type="SMART" id="SM00347">
    <property type="entry name" value="HTH_MARR"/>
    <property type="match status" value="1"/>
</dbReference>
<comment type="caution">
    <text evidence="4">The sequence shown here is derived from an EMBL/GenBank/DDBJ whole genome shotgun (WGS) entry which is preliminary data.</text>
</comment>
<dbReference type="Gene3D" id="1.10.10.10">
    <property type="entry name" value="Winged helix-like DNA-binding domain superfamily/Winged helix DNA-binding domain"/>
    <property type="match status" value="1"/>
</dbReference>
<protein>
    <submittedName>
        <fullName evidence="4">MarR family transcriptional regulator</fullName>
    </submittedName>
</protein>
<keyword evidence="5" id="KW-1185">Reference proteome</keyword>
<evidence type="ECO:0000313" key="4">
    <source>
        <dbReference type="EMBL" id="MBM6826994.1"/>
    </source>
</evidence>
<keyword evidence="3" id="KW-0804">Transcription</keyword>
<evidence type="ECO:0000256" key="3">
    <source>
        <dbReference type="ARBA" id="ARBA00023163"/>
    </source>
</evidence>
<sequence>MDQSVKTQNFRLLQTAKRLNEQYHIYAVSRGLSDPAANILYTLMEPDGVITQNDLAIMWCYPKQTVNFTIQGLVKKGYVQLEQLPGGRNRKSVSLTAKGQAYCREVLTPLIEAEERSLLRLSEEERALMVELGEKQCAYFEDEIQKMTKEKEQA</sequence>
<dbReference type="SUPFAM" id="SSF46785">
    <property type="entry name" value="Winged helix' DNA-binding domain"/>
    <property type="match status" value="1"/>
</dbReference>
<dbReference type="PANTHER" id="PTHR42756:SF1">
    <property type="entry name" value="TRANSCRIPTIONAL REPRESSOR OF EMRAB OPERON"/>
    <property type="match status" value="1"/>
</dbReference>